<feature type="domain" description="Hedgehog/Intein (Hint)" evidence="1">
    <location>
        <begin position="151"/>
        <end position="295"/>
    </location>
</feature>
<dbReference type="EMBL" id="FWFK01000001">
    <property type="protein sequence ID" value="SLN11052.1"/>
    <property type="molecule type" value="Genomic_DNA"/>
</dbReference>
<evidence type="ECO:0000313" key="3">
    <source>
        <dbReference type="Proteomes" id="UP000193570"/>
    </source>
</evidence>
<accession>A0A1X6Y5P5</accession>
<dbReference type="OrthoDB" id="6305173at2"/>
<dbReference type="Gene3D" id="2.170.16.10">
    <property type="entry name" value="Hedgehog/Intein (Hint) domain"/>
    <property type="match status" value="1"/>
</dbReference>
<evidence type="ECO:0000259" key="1">
    <source>
        <dbReference type="Pfam" id="PF13403"/>
    </source>
</evidence>
<dbReference type="Pfam" id="PF13403">
    <property type="entry name" value="Hint_2"/>
    <property type="match status" value="1"/>
</dbReference>
<reference evidence="2 3" key="1">
    <citation type="submission" date="2017-03" db="EMBL/GenBank/DDBJ databases">
        <authorList>
            <person name="Afonso C.L."/>
            <person name="Miller P.J."/>
            <person name="Scott M.A."/>
            <person name="Spackman E."/>
            <person name="Goraichik I."/>
            <person name="Dimitrov K.M."/>
            <person name="Suarez D.L."/>
            <person name="Swayne D.E."/>
        </authorList>
    </citation>
    <scope>NUCLEOTIDE SEQUENCE [LARGE SCALE GENOMIC DNA]</scope>
    <source>
        <strain evidence="2 3">CECT 8625</strain>
    </source>
</reference>
<proteinExistence type="predicted"/>
<dbReference type="InterPro" id="IPR036844">
    <property type="entry name" value="Hint_dom_sf"/>
</dbReference>
<sequence>MEEFQFTGLQIATFSFAYSTGNANTNDLQLNLRGVEAIGTGDEIYTLRQTQQTGNTGEFDNGQFWELRGPDGDILARQLNPDDNNYQGLGATDEYIVFQGNSFGNVIISVNDLPTEPTDLTFTQADESGTVGDGDDDGNYDFTEAATAVPVCYVSGTLIDTPSGPRPVEQLKAGALVVTADGGWDCVTWTASTLVKLDNSSMAHAPVVVKKNALGSGCPNRDLFVSPQHRILLDGPEIELNFGTPEVFFKARDLIDGEGVQQTFRRGLVRYHHVLLSSHQVIVANGLLSESFFPGPGSVTMMSAKTRRSLANVLGATLEYGPLARPEAHPRLANVLQARLRAA</sequence>
<dbReference type="SUPFAM" id="SSF51294">
    <property type="entry name" value="Hedgehog/intein (Hint) domain"/>
    <property type="match status" value="1"/>
</dbReference>
<dbReference type="InterPro" id="IPR028992">
    <property type="entry name" value="Hedgehog/Intein_dom"/>
</dbReference>
<dbReference type="AlphaFoldDB" id="A0A1X6Y5P5"/>
<organism evidence="2 3">
    <name type="scientific">Roseivivax jejudonensis</name>
    <dbReference type="NCBI Taxonomy" id="1529041"/>
    <lineage>
        <taxon>Bacteria</taxon>
        <taxon>Pseudomonadati</taxon>
        <taxon>Pseudomonadota</taxon>
        <taxon>Alphaproteobacteria</taxon>
        <taxon>Rhodobacterales</taxon>
        <taxon>Roseobacteraceae</taxon>
        <taxon>Roseivivax</taxon>
    </lineage>
</organism>
<dbReference type="Proteomes" id="UP000193570">
    <property type="component" value="Unassembled WGS sequence"/>
</dbReference>
<protein>
    <recommendedName>
        <fullName evidence="1">Hedgehog/Intein (Hint) domain-containing protein</fullName>
    </recommendedName>
</protein>
<evidence type="ECO:0000313" key="2">
    <source>
        <dbReference type="EMBL" id="SLN11052.1"/>
    </source>
</evidence>
<name>A0A1X6Y5P5_9RHOB</name>
<dbReference type="RefSeq" id="WP_085790015.1">
    <property type="nucleotide sequence ID" value="NZ_FWFK01000001.1"/>
</dbReference>
<keyword evidence="3" id="KW-1185">Reference proteome</keyword>
<gene>
    <name evidence="2" type="ORF">ROJ8625_00236</name>
</gene>